<dbReference type="GeneID" id="4705561"/>
<dbReference type="HOGENOM" id="CLU_1970025_0_0_1"/>
<gene>
    <name evidence="1" type="ORF">ACLA_008450</name>
</gene>
<dbReference type="VEuPathDB" id="FungiDB:ACLA_008450"/>
<dbReference type="Proteomes" id="UP000006701">
    <property type="component" value="Unassembled WGS sequence"/>
</dbReference>
<keyword evidence="2" id="KW-1185">Reference proteome</keyword>
<evidence type="ECO:0000313" key="1">
    <source>
        <dbReference type="EMBL" id="EAW12085.1"/>
    </source>
</evidence>
<dbReference type="KEGG" id="act:ACLA_008450"/>
<organism evidence="1 2">
    <name type="scientific">Aspergillus clavatus (strain ATCC 1007 / CBS 513.65 / DSM 816 / NCTC 3887 / NRRL 1 / QM 1276 / 107)</name>
    <dbReference type="NCBI Taxonomy" id="344612"/>
    <lineage>
        <taxon>Eukaryota</taxon>
        <taxon>Fungi</taxon>
        <taxon>Dikarya</taxon>
        <taxon>Ascomycota</taxon>
        <taxon>Pezizomycotina</taxon>
        <taxon>Eurotiomycetes</taxon>
        <taxon>Eurotiomycetidae</taxon>
        <taxon>Eurotiales</taxon>
        <taxon>Aspergillaceae</taxon>
        <taxon>Aspergillus</taxon>
        <taxon>Aspergillus subgen. Fumigati</taxon>
    </lineage>
</organism>
<protein>
    <submittedName>
        <fullName evidence="1">Uncharacterized protein</fullName>
    </submittedName>
</protein>
<evidence type="ECO:0000313" key="2">
    <source>
        <dbReference type="Proteomes" id="UP000006701"/>
    </source>
</evidence>
<name>A1CE08_ASPCL</name>
<dbReference type="EMBL" id="DS027051">
    <property type="protein sequence ID" value="EAW12085.1"/>
    <property type="molecule type" value="Genomic_DNA"/>
</dbReference>
<proteinExistence type="predicted"/>
<reference evidence="1 2" key="1">
    <citation type="journal article" date="2008" name="PLoS Genet.">
        <title>Genomic islands in the pathogenic filamentous fungus Aspergillus fumigatus.</title>
        <authorList>
            <person name="Fedorova N.D."/>
            <person name="Khaldi N."/>
            <person name="Joardar V.S."/>
            <person name="Maiti R."/>
            <person name="Amedeo P."/>
            <person name="Anderson M.J."/>
            <person name="Crabtree J."/>
            <person name="Silva J.C."/>
            <person name="Badger J.H."/>
            <person name="Albarraq A."/>
            <person name="Angiuoli S."/>
            <person name="Bussey H."/>
            <person name="Bowyer P."/>
            <person name="Cotty P.J."/>
            <person name="Dyer P.S."/>
            <person name="Egan A."/>
            <person name="Galens K."/>
            <person name="Fraser-Liggett C.M."/>
            <person name="Haas B.J."/>
            <person name="Inman J.M."/>
            <person name="Kent R."/>
            <person name="Lemieux S."/>
            <person name="Malavazi I."/>
            <person name="Orvis J."/>
            <person name="Roemer T."/>
            <person name="Ronning C.M."/>
            <person name="Sundaram J.P."/>
            <person name="Sutton G."/>
            <person name="Turner G."/>
            <person name="Venter J.C."/>
            <person name="White O.R."/>
            <person name="Whitty B.R."/>
            <person name="Youngman P."/>
            <person name="Wolfe K.H."/>
            <person name="Goldman G.H."/>
            <person name="Wortman J.R."/>
            <person name="Jiang B."/>
            <person name="Denning D.W."/>
            <person name="Nierman W.C."/>
        </authorList>
    </citation>
    <scope>NUCLEOTIDE SEQUENCE [LARGE SCALE GENOMIC DNA]</scope>
    <source>
        <strain evidence="2">ATCC 1007 / CBS 513.65 / DSM 816 / NCTC 3887 / NRRL 1</strain>
    </source>
</reference>
<dbReference type="AlphaFoldDB" id="A1CE08"/>
<dbReference type="RefSeq" id="XP_001273511.1">
    <property type="nucleotide sequence ID" value="XM_001273510.1"/>
</dbReference>
<accession>A1CE08</accession>
<sequence>MAELIAAFDRSHHIRVGTLHPLPSELRWLAGTASPALASCNVRNLIQPPPPSLAYLCYRYHSSSLWTVRRHWLDEIDCLCIWRVVQGVESLLLPLSFLRLVRSFSHRYIVVSCIADSDDIIPSESRS</sequence>